<proteinExistence type="predicted"/>
<keyword evidence="1" id="KW-0560">Oxidoreductase</keyword>
<name>A0A8J3MDH0_9RHOB</name>
<gene>
    <name evidence="3" type="primary">ordL</name>
    <name evidence="3" type="ORF">GCM10010961_30060</name>
</gene>
<dbReference type="Proteomes" id="UP000611500">
    <property type="component" value="Unassembled WGS sequence"/>
</dbReference>
<dbReference type="PANTHER" id="PTHR13847">
    <property type="entry name" value="SARCOSINE DEHYDROGENASE-RELATED"/>
    <property type="match status" value="1"/>
</dbReference>
<reference evidence="3" key="1">
    <citation type="journal article" date="2014" name="Int. J. Syst. Evol. Microbiol.">
        <title>Complete genome sequence of Corynebacterium casei LMG S-19264T (=DSM 44701T), isolated from a smear-ripened cheese.</title>
        <authorList>
            <consortium name="US DOE Joint Genome Institute (JGI-PGF)"/>
            <person name="Walter F."/>
            <person name="Albersmeier A."/>
            <person name="Kalinowski J."/>
            <person name="Ruckert C."/>
        </authorList>
    </citation>
    <scope>NUCLEOTIDE SEQUENCE</scope>
    <source>
        <strain evidence="3">CGMCC 1.7081</strain>
    </source>
</reference>
<dbReference type="GO" id="GO:0005737">
    <property type="term" value="C:cytoplasm"/>
    <property type="evidence" value="ECO:0007669"/>
    <property type="project" value="TreeGrafter"/>
</dbReference>
<sequence>MPRLKAEFCTDNAVDTPYWWEGSRPEASTADEIAATTEVAVVGGGFTGLNAALVLARAGKQVTLYDAEAPGWGASSRNGGFLGPGWAFFDTAMAYGPDVARRVVEESFQSLQYVKDVVATEGLDCDLKVLGYFKGAMAPRIYDKLGRMIDRITKVMPCDAYMVPRSEQHAEVKTDLYHGGISMPGYAGIQPAKYALELARAATRHGVRIHSGAKVSDIRPDNGGLRFRVAGRDVTAKQVLLATNGYSATVSPYLKRRIIPVGSGLVATEPLPPDLMARLMPKQQLLAGSQRVVTYYRPSPDGTRMILGGRVLNMSGRHESNVANARYIRSLLVQIFPELAQTKISHYWHGQLGFTFDGFPHVKQFDGLYFSGAYNGTGVARASWLGSRVAHKMMGSAEGDTIYSDLNFETRPFFHGRAWFYPLAVLYYGMLDKWDRRGV</sequence>
<dbReference type="PANTHER" id="PTHR13847:SF281">
    <property type="entry name" value="FAD DEPENDENT OXIDOREDUCTASE DOMAIN-CONTAINING PROTEIN"/>
    <property type="match status" value="1"/>
</dbReference>
<dbReference type="InterPro" id="IPR036188">
    <property type="entry name" value="FAD/NAD-bd_sf"/>
</dbReference>
<feature type="domain" description="FAD dependent oxidoreductase" evidence="2">
    <location>
        <begin position="39"/>
        <end position="390"/>
    </location>
</feature>
<keyword evidence="4" id="KW-1185">Reference proteome</keyword>
<evidence type="ECO:0000256" key="1">
    <source>
        <dbReference type="ARBA" id="ARBA00023002"/>
    </source>
</evidence>
<organism evidence="3 4">
    <name type="scientific">Pseudodonghicola xiamenensis</name>
    <dbReference type="NCBI Taxonomy" id="337702"/>
    <lineage>
        <taxon>Bacteria</taxon>
        <taxon>Pseudomonadati</taxon>
        <taxon>Pseudomonadota</taxon>
        <taxon>Alphaproteobacteria</taxon>
        <taxon>Rhodobacterales</taxon>
        <taxon>Paracoccaceae</taxon>
        <taxon>Pseudodonghicola</taxon>
    </lineage>
</organism>
<protein>
    <submittedName>
        <fullName evidence="3">Oxidoreductase</fullName>
    </submittedName>
</protein>
<dbReference type="SUPFAM" id="SSF51905">
    <property type="entry name" value="FAD/NAD(P)-binding domain"/>
    <property type="match status" value="1"/>
</dbReference>
<dbReference type="Gene3D" id="3.50.50.60">
    <property type="entry name" value="FAD/NAD(P)-binding domain"/>
    <property type="match status" value="1"/>
</dbReference>
<dbReference type="RefSeq" id="WP_028094368.1">
    <property type="nucleotide sequence ID" value="NZ_BNAP01000016.1"/>
</dbReference>
<accession>A0A8J3MDH0</accession>
<dbReference type="Gene3D" id="3.30.9.10">
    <property type="entry name" value="D-Amino Acid Oxidase, subunit A, domain 2"/>
    <property type="match status" value="1"/>
</dbReference>
<evidence type="ECO:0000313" key="3">
    <source>
        <dbReference type="EMBL" id="GHG96005.1"/>
    </source>
</evidence>
<dbReference type="AlphaFoldDB" id="A0A8J3MDH0"/>
<evidence type="ECO:0000259" key="2">
    <source>
        <dbReference type="Pfam" id="PF01266"/>
    </source>
</evidence>
<reference evidence="3" key="2">
    <citation type="submission" date="2020-09" db="EMBL/GenBank/DDBJ databases">
        <authorList>
            <person name="Sun Q."/>
            <person name="Zhou Y."/>
        </authorList>
    </citation>
    <scope>NUCLEOTIDE SEQUENCE</scope>
    <source>
        <strain evidence="3">CGMCC 1.7081</strain>
    </source>
</reference>
<dbReference type="Pfam" id="PF01266">
    <property type="entry name" value="DAO"/>
    <property type="match status" value="1"/>
</dbReference>
<dbReference type="EMBL" id="BNAP01000016">
    <property type="protein sequence ID" value="GHG96005.1"/>
    <property type="molecule type" value="Genomic_DNA"/>
</dbReference>
<comment type="caution">
    <text evidence="3">The sequence shown here is derived from an EMBL/GenBank/DDBJ whole genome shotgun (WGS) entry which is preliminary data.</text>
</comment>
<dbReference type="InterPro" id="IPR006076">
    <property type="entry name" value="FAD-dep_OxRdtase"/>
</dbReference>
<evidence type="ECO:0000313" key="4">
    <source>
        <dbReference type="Proteomes" id="UP000611500"/>
    </source>
</evidence>
<dbReference type="GO" id="GO:0016491">
    <property type="term" value="F:oxidoreductase activity"/>
    <property type="evidence" value="ECO:0007669"/>
    <property type="project" value="UniProtKB-KW"/>
</dbReference>